<feature type="chain" id="PRO_5045049441" evidence="2">
    <location>
        <begin position="22"/>
        <end position="118"/>
    </location>
</feature>
<organism evidence="3 4">
    <name type="scientific">Thauera sedimentorum</name>
    <dbReference type="NCBI Taxonomy" id="2767595"/>
    <lineage>
        <taxon>Bacteria</taxon>
        <taxon>Pseudomonadati</taxon>
        <taxon>Pseudomonadota</taxon>
        <taxon>Betaproteobacteria</taxon>
        <taxon>Rhodocyclales</taxon>
        <taxon>Zoogloeaceae</taxon>
        <taxon>Thauera</taxon>
    </lineage>
</organism>
<reference evidence="4" key="1">
    <citation type="submission" date="2023-07" db="EMBL/GenBank/DDBJ databases">
        <title>Thauera sp. CAU 1555 isolated from sand of Yaerae Beach.</title>
        <authorList>
            <person name="Kim W."/>
        </authorList>
    </citation>
    <scope>NUCLEOTIDE SEQUENCE [LARGE SCALE GENOMIC DNA]</scope>
    <source>
        <strain evidence="4">CAU 1555</strain>
    </source>
</reference>
<keyword evidence="4" id="KW-1185">Reference proteome</keyword>
<dbReference type="RefSeq" id="WP_187717606.1">
    <property type="nucleotide sequence ID" value="NZ_JACTAH010000001.1"/>
</dbReference>
<dbReference type="InterPro" id="IPR021333">
    <property type="entry name" value="DUF2946"/>
</dbReference>
<evidence type="ECO:0000313" key="4">
    <source>
        <dbReference type="Proteomes" id="UP000603602"/>
    </source>
</evidence>
<feature type="signal peptide" evidence="2">
    <location>
        <begin position="1"/>
        <end position="21"/>
    </location>
</feature>
<dbReference type="EMBL" id="JACYTO010000001">
    <property type="protein sequence ID" value="MBD8502859.1"/>
    <property type="molecule type" value="Genomic_DNA"/>
</dbReference>
<dbReference type="Proteomes" id="UP000603602">
    <property type="component" value="Unassembled WGS sequence"/>
</dbReference>
<comment type="caution">
    <text evidence="3">The sequence shown here is derived from an EMBL/GenBank/DDBJ whole genome shotgun (WGS) entry which is preliminary data.</text>
</comment>
<protein>
    <submittedName>
        <fullName evidence="3">DUF2946 domain-containing protein</fullName>
    </submittedName>
</protein>
<feature type="region of interest" description="Disordered" evidence="1">
    <location>
        <begin position="92"/>
        <end position="118"/>
    </location>
</feature>
<sequence>MWLAVLAILAACLLPAFGQMAASASGDQGWLEVCTAYGIERIALSDLPDTGDSDTPMASQGCVWCHLHAHGAPPPGGMTGLLLIVADSGRSPVGAPCDSPSPQFFTTASRPRAPPARL</sequence>
<dbReference type="Pfam" id="PF11162">
    <property type="entry name" value="DUF2946"/>
    <property type="match status" value="1"/>
</dbReference>
<gene>
    <name evidence="3" type="ORF">IFO67_08195</name>
</gene>
<evidence type="ECO:0000256" key="2">
    <source>
        <dbReference type="SAM" id="SignalP"/>
    </source>
</evidence>
<proteinExistence type="predicted"/>
<evidence type="ECO:0000313" key="3">
    <source>
        <dbReference type="EMBL" id="MBD8502859.1"/>
    </source>
</evidence>
<name>A0ABR9B926_9RHOO</name>
<evidence type="ECO:0000256" key="1">
    <source>
        <dbReference type="SAM" id="MobiDB-lite"/>
    </source>
</evidence>
<accession>A0ABR9B926</accession>
<feature type="compositionally biased region" description="Polar residues" evidence="1">
    <location>
        <begin position="100"/>
        <end position="109"/>
    </location>
</feature>
<keyword evidence="2" id="KW-0732">Signal</keyword>